<dbReference type="EMBL" id="CP045120">
    <property type="protein sequence ID" value="QIN85481.1"/>
    <property type="molecule type" value="Genomic_DNA"/>
</dbReference>
<proteinExistence type="predicted"/>
<protein>
    <recommendedName>
        <fullName evidence="3">Apea-like HEPN domain-containing protein</fullName>
    </recommendedName>
</protein>
<organism evidence="1 2">
    <name type="scientific">Rubrobacter tropicus</name>
    <dbReference type="NCBI Taxonomy" id="2653851"/>
    <lineage>
        <taxon>Bacteria</taxon>
        <taxon>Bacillati</taxon>
        <taxon>Actinomycetota</taxon>
        <taxon>Rubrobacteria</taxon>
        <taxon>Rubrobacterales</taxon>
        <taxon>Rubrobacteraceae</taxon>
        <taxon>Rubrobacter</taxon>
    </lineage>
</organism>
<keyword evidence="2" id="KW-1185">Reference proteome</keyword>
<name>A0A6G8QGE2_9ACTN</name>
<evidence type="ECO:0000313" key="1">
    <source>
        <dbReference type="EMBL" id="QIN85481.1"/>
    </source>
</evidence>
<evidence type="ECO:0008006" key="3">
    <source>
        <dbReference type="Google" id="ProtNLM"/>
    </source>
</evidence>
<geneLocation type="plasmid" evidence="1 2">
    <name>unnamed1</name>
</geneLocation>
<dbReference type="RefSeq" id="WP_166180826.1">
    <property type="nucleotide sequence ID" value="NZ_CP045120.1"/>
</dbReference>
<evidence type="ECO:0000313" key="2">
    <source>
        <dbReference type="Proteomes" id="UP000501452"/>
    </source>
</evidence>
<keyword evidence="1" id="KW-0614">Plasmid</keyword>
<gene>
    <name evidence="1" type="ORF">GBA63_22535</name>
</gene>
<sequence length="294" mass="33604">MAADLKGFFSNCFIAGEIGAAERDGRAYRDTIELSLGGRRVKLIQRPAILGENPRDYRGEFVETTTVVVADVSAEERDEVREMLLGLSFLLSFATSSDVGFYRWRHEQEPRLSEGWATVAQTGFFRPAFDLSGGKRVREFLEGSWDGYRRHEEGRQLRAAIHLYVIAETRLLPDELKAATMFILLENLKSTYAAERGIPFVDGYYRKPNGKSWPFKNLLYEMFKGVGMAQPDLKRAVLLRNEIVHAGISRMSGSQQEEVYDQVQDLAREYLLRLMGYRGDFRLYSGRGMTTKRI</sequence>
<dbReference type="AlphaFoldDB" id="A0A6G8QGE2"/>
<reference evidence="1 2" key="1">
    <citation type="submission" date="2019-10" db="EMBL/GenBank/DDBJ databases">
        <title>Rubrobacter sp nov SCSIO 52090 isolated from a deep-sea sediment in the South China Sea.</title>
        <authorList>
            <person name="Chen R.W."/>
        </authorList>
    </citation>
    <scope>NUCLEOTIDE SEQUENCE [LARGE SCALE GENOMIC DNA]</scope>
    <source>
        <strain evidence="1 2">SCSIO 52909</strain>
        <plasmid evidence="1 2">unnamed1</plasmid>
    </source>
</reference>
<dbReference type="Proteomes" id="UP000501452">
    <property type="component" value="Plasmid unnamed1"/>
</dbReference>
<accession>A0A6G8QGE2</accession>
<dbReference type="KEGG" id="rub:GBA63_22535"/>